<dbReference type="GO" id="GO:0043531">
    <property type="term" value="F:ADP binding"/>
    <property type="evidence" value="ECO:0007669"/>
    <property type="project" value="TreeGrafter"/>
</dbReference>
<keyword evidence="9 12" id="KW-0418">Kinase</keyword>
<dbReference type="EC" id="2.7.2.3" evidence="5 12"/>
<dbReference type="Pfam" id="PF00162">
    <property type="entry name" value="PGK"/>
    <property type="match status" value="1"/>
</dbReference>
<evidence type="ECO:0000256" key="12">
    <source>
        <dbReference type="HAMAP-Rule" id="MF_00145"/>
    </source>
</evidence>
<dbReference type="GO" id="GO:0005524">
    <property type="term" value="F:ATP binding"/>
    <property type="evidence" value="ECO:0007669"/>
    <property type="project" value="UniProtKB-KW"/>
</dbReference>
<sequence length="444" mass="47710">MNDFLLCMEKCIFVERKINNINLKHKDKMTIEQFNFAGKKAIVRVDFNVPLDEKGNVTDDTRIRGALPTLKKVLADGGALIMMSHMGKPKGKVKPELSLSQIVKNVSDALGVDVKFAKDCANADAEVAALKPGEALLLENLRFYPEEEGKPVGVEKGTPEYDEAKKEMKVRQKEFAKKLASYADCYVMDAFGTAHRKHASTAVIADFFDKDHKMLGYLMEKEVKAVDAVLNNIKRPFTAIMGGSKVSTKIGIIENLLGKVDNLILCGGMTYTFAKAQGGKIGKSICEDDKLDVALDVIKKAKENNVKLVLGTDSIIADDFKNDANQKVCPSNDIPDGWEGMDAGPETRKAFADAIKGSKTILWNGPAGVFEFDNFTGGSKAIAEAVAAATKEGAFSLIGGGDSVACVNKFGLADQVSYISTGGGALLEAIEGKVLPGVAAIEGE</sequence>
<feature type="binding site" evidence="13">
    <location>
        <position position="196"/>
    </location>
    <ligand>
        <name>(2R)-3-phosphoglycerate</name>
        <dbReference type="ChEBI" id="CHEBI:58272"/>
    </ligand>
</feature>
<evidence type="ECO:0000256" key="3">
    <source>
        <dbReference type="ARBA" id="ARBA00008982"/>
    </source>
</evidence>
<comment type="subunit">
    <text evidence="4 12">Monomer.</text>
</comment>
<feature type="binding site" evidence="13">
    <location>
        <position position="142"/>
    </location>
    <ligand>
        <name>(2R)-3-phosphoglycerate</name>
        <dbReference type="ChEBI" id="CHEBI:58272"/>
    </ligand>
</feature>
<feature type="binding site" evidence="12 13">
    <location>
        <begin position="46"/>
        <end position="48"/>
    </location>
    <ligand>
        <name>substrate</name>
    </ligand>
</feature>
<evidence type="ECO:0000256" key="11">
    <source>
        <dbReference type="ARBA" id="ARBA00023152"/>
    </source>
</evidence>
<evidence type="ECO:0000256" key="5">
    <source>
        <dbReference type="ARBA" id="ARBA00013061"/>
    </source>
</evidence>
<gene>
    <name evidence="12 16" type="primary">pgk</name>
    <name evidence="16" type="ORF">HMPREF0971_02152</name>
</gene>
<feature type="binding site" evidence="12">
    <location>
        <position position="62"/>
    </location>
    <ligand>
        <name>substrate</name>
    </ligand>
</feature>
<keyword evidence="7 12" id="KW-0808">Transferase</keyword>
<dbReference type="GO" id="GO:0004618">
    <property type="term" value="F:phosphoglycerate kinase activity"/>
    <property type="evidence" value="ECO:0007669"/>
    <property type="project" value="UniProtKB-UniRule"/>
</dbReference>
<dbReference type="HOGENOM" id="CLU_025427_0_2_10"/>
<dbReference type="GO" id="GO:0005829">
    <property type="term" value="C:cytosol"/>
    <property type="evidence" value="ECO:0007669"/>
    <property type="project" value="TreeGrafter"/>
</dbReference>
<comment type="catalytic activity">
    <reaction evidence="1 12 15">
        <text>(2R)-3-phosphoglycerate + ATP = (2R)-3-phospho-glyceroyl phosphate + ADP</text>
        <dbReference type="Rhea" id="RHEA:14801"/>
        <dbReference type="ChEBI" id="CHEBI:30616"/>
        <dbReference type="ChEBI" id="CHEBI:57604"/>
        <dbReference type="ChEBI" id="CHEBI:58272"/>
        <dbReference type="ChEBI" id="CHEBI:456216"/>
        <dbReference type="EC" id="2.7.2.3"/>
    </reaction>
</comment>
<evidence type="ECO:0000256" key="6">
    <source>
        <dbReference type="ARBA" id="ARBA00016471"/>
    </source>
</evidence>
<evidence type="ECO:0000313" key="16">
    <source>
        <dbReference type="EMBL" id="EFB31478.1"/>
    </source>
</evidence>
<comment type="subcellular location">
    <subcellularLocation>
        <location evidence="12">Cytoplasm</location>
    </subcellularLocation>
</comment>
<protein>
    <recommendedName>
        <fullName evidence="6 12">Phosphoglycerate kinase</fullName>
        <ecNumber evidence="5 12">2.7.2.3</ecNumber>
    </recommendedName>
</protein>
<dbReference type="EMBL" id="ACUZ02000036">
    <property type="protein sequence ID" value="EFB31478.1"/>
    <property type="molecule type" value="Genomic_DNA"/>
</dbReference>
<keyword evidence="11 12" id="KW-0324">Glycolysis</keyword>
<dbReference type="GO" id="GO:0006096">
    <property type="term" value="P:glycolytic process"/>
    <property type="evidence" value="ECO:0007669"/>
    <property type="project" value="UniProtKB-UniRule"/>
</dbReference>
<evidence type="ECO:0000256" key="8">
    <source>
        <dbReference type="ARBA" id="ARBA00022741"/>
    </source>
</evidence>
<accession>D1QT25</accession>
<dbReference type="InterPro" id="IPR001576">
    <property type="entry name" value="Phosphoglycerate_kinase"/>
</dbReference>
<evidence type="ECO:0000256" key="13">
    <source>
        <dbReference type="PIRSR" id="PIRSR000724-1"/>
    </source>
</evidence>
<dbReference type="PRINTS" id="PR00477">
    <property type="entry name" value="PHGLYCKINASE"/>
</dbReference>
<name>D1QT25_9BACT</name>
<evidence type="ECO:0000256" key="9">
    <source>
        <dbReference type="ARBA" id="ARBA00022777"/>
    </source>
</evidence>
<feature type="binding site" evidence="12">
    <location>
        <position position="340"/>
    </location>
    <ligand>
        <name>ATP</name>
        <dbReference type="ChEBI" id="CHEBI:30616"/>
    </ligand>
</feature>
<evidence type="ECO:0000256" key="15">
    <source>
        <dbReference type="RuleBase" id="RU000532"/>
    </source>
</evidence>
<evidence type="ECO:0000256" key="4">
    <source>
        <dbReference type="ARBA" id="ARBA00011245"/>
    </source>
</evidence>
<dbReference type="GO" id="GO:0006094">
    <property type="term" value="P:gluconeogenesis"/>
    <property type="evidence" value="ECO:0007669"/>
    <property type="project" value="TreeGrafter"/>
</dbReference>
<keyword evidence="12" id="KW-0963">Cytoplasm</keyword>
<dbReference type="PANTHER" id="PTHR11406:SF23">
    <property type="entry name" value="PHOSPHOGLYCERATE KINASE 1, CHLOROPLASTIC-RELATED"/>
    <property type="match status" value="1"/>
</dbReference>
<dbReference type="FunFam" id="3.40.50.1260:FF:000003">
    <property type="entry name" value="Phosphoglycerate kinase"/>
    <property type="match status" value="1"/>
</dbReference>
<evidence type="ECO:0000256" key="7">
    <source>
        <dbReference type="ARBA" id="ARBA00022679"/>
    </source>
</evidence>
<evidence type="ECO:0000313" key="17">
    <source>
        <dbReference type="Proteomes" id="UP000004079"/>
    </source>
</evidence>
<comment type="similarity">
    <text evidence="3 12 15">Belongs to the phosphoglycerate kinase family.</text>
</comment>
<dbReference type="STRING" id="649760.HMPREF0971_02152"/>
<dbReference type="UniPathway" id="UPA00109">
    <property type="reaction ID" value="UER00185"/>
</dbReference>
<keyword evidence="10 12" id="KW-0067">ATP-binding</keyword>
<evidence type="ECO:0000256" key="10">
    <source>
        <dbReference type="ARBA" id="ARBA00022840"/>
    </source>
</evidence>
<dbReference type="Proteomes" id="UP000004079">
    <property type="component" value="Unassembled WGS sequence"/>
</dbReference>
<proteinExistence type="inferred from homology"/>
<feature type="binding site" evidence="12 14">
    <location>
        <position position="249"/>
    </location>
    <ligand>
        <name>ATP</name>
        <dbReference type="ChEBI" id="CHEBI:30616"/>
    </ligand>
</feature>
<feature type="binding site" evidence="12 13">
    <location>
        <begin position="85"/>
        <end position="88"/>
    </location>
    <ligand>
        <name>substrate</name>
    </ligand>
</feature>
<feature type="binding site" evidence="12 14">
    <location>
        <begin position="400"/>
        <end position="403"/>
    </location>
    <ligand>
        <name>ATP</name>
        <dbReference type="ChEBI" id="CHEBI:30616"/>
    </ligand>
</feature>
<feature type="binding site" evidence="13">
    <location>
        <position position="62"/>
    </location>
    <ligand>
        <name>(2R)-3-phosphoglycerate</name>
        <dbReference type="ChEBI" id="CHEBI:58272"/>
    </ligand>
</feature>
<reference evidence="16 17" key="1">
    <citation type="submission" date="2009-11" db="EMBL/GenBank/DDBJ databases">
        <authorList>
            <person name="Weinstock G."/>
            <person name="Sodergren E."/>
            <person name="Clifton S."/>
            <person name="Fulton L."/>
            <person name="Fulton B."/>
            <person name="Courtney L."/>
            <person name="Fronick C."/>
            <person name="Harrison M."/>
            <person name="Strong C."/>
            <person name="Farmer C."/>
            <person name="Delahaunty K."/>
            <person name="Markovic C."/>
            <person name="Hall O."/>
            <person name="Minx P."/>
            <person name="Tomlinson C."/>
            <person name="Mitreva M."/>
            <person name="Nelson J."/>
            <person name="Hou S."/>
            <person name="Wollam A."/>
            <person name="Pepin K.H."/>
            <person name="Johnson M."/>
            <person name="Bhonagiri V."/>
            <person name="Nash W.E."/>
            <person name="Warren W."/>
            <person name="Chinwalla A."/>
            <person name="Mardis E.R."/>
            <person name="Wilson R.K."/>
        </authorList>
    </citation>
    <scope>NUCLEOTIDE SEQUENCE [LARGE SCALE GENOMIC DNA]</scope>
    <source>
        <strain evidence="16 17">F0302</strain>
    </source>
</reference>
<evidence type="ECO:0000256" key="2">
    <source>
        <dbReference type="ARBA" id="ARBA00004838"/>
    </source>
</evidence>
<dbReference type="FunFam" id="3.40.50.1260:FF:000006">
    <property type="entry name" value="Phosphoglycerate kinase"/>
    <property type="match status" value="1"/>
</dbReference>
<feature type="binding site" evidence="12 14">
    <location>
        <position position="371"/>
    </location>
    <ligand>
        <name>ATP</name>
        <dbReference type="ChEBI" id="CHEBI:30616"/>
    </ligand>
</feature>
<dbReference type="HAMAP" id="MF_00145">
    <property type="entry name" value="Phosphoglyc_kinase"/>
    <property type="match status" value="1"/>
</dbReference>
<organism evidence="16 17">
    <name type="scientific">Segatella oris F0302</name>
    <dbReference type="NCBI Taxonomy" id="649760"/>
    <lineage>
        <taxon>Bacteria</taxon>
        <taxon>Pseudomonadati</taxon>
        <taxon>Bacteroidota</taxon>
        <taxon>Bacteroidia</taxon>
        <taxon>Bacteroidales</taxon>
        <taxon>Prevotellaceae</taxon>
        <taxon>Segatella</taxon>
    </lineage>
</organism>
<comment type="caution">
    <text evidence="16">The sequence shown here is derived from an EMBL/GenBank/DDBJ whole genome shotgun (WGS) entry which is preliminary data.</text>
</comment>
<feature type="binding site" evidence="12">
    <location>
        <position position="142"/>
    </location>
    <ligand>
        <name>substrate</name>
    </ligand>
</feature>
<dbReference type="PANTHER" id="PTHR11406">
    <property type="entry name" value="PHOSPHOGLYCERATE KINASE"/>
    <property type="match status" value="1"/>
</dbReference>
<dbReference type="InterPro" id="IPR015824">
    <property type="entry name" value="Phosphoglycerate_kinase_N"/>
</dbReference>
<dbReference type="AlphaFoldDB" id="D1QT25"/>
<dbReference type="InterPro" id="IPR036043">
    <property type="entry name" value="Phosphoglycerate_kinase_sf"/>
</dbReference>
<comment type="pathway">
    <text evidence="2 12">Carbohydrate degradation; glycolysis; pyruvate from D-glyceraldehyde 3-phosphate: step 2/5.</text>
</comment>
<keyword evidence="8 12" id="KW-0547">Nucleotide-binding</keyword>
<dbReference type="PIRSF" id="PIRSF000724">
    <property type="entry name" value="Pgk"/>
    <property type="match status" value="1"/>
</dbReference>
<dbReference type="SUPFAM" id="SSF53748">
    <property type="entry name" value="Phosphoglycerate kinase"/>
    <property type="match status" value="1"/>
</dbReference>
<dbReference type="Gene3D" id="3.40.50.1260">
    <property type="entry name" value="Phosphoglycerate kinase, N-terminal domain"/>
    <property type="match status" value="2"/>
</dbReference>
<evidence type="ECO:0000256" key="14">
    <source>
        <dbReference type="PIRSR" id="PIRSR000724-2"/>
    </source>
</evidence>
<feature type="binding site" evidence="12">
    <location>
        <position position="196"/>
    </location>
    <ligand>
        <name>substrate</name>
    </ligand>
</feature>
<evidence type="ECO:0000256" key="1">
    <source>
        <dbReference type="ARBA" id="ARBA00000642"/>
    </source>
</evidence>